<keyword evidence="2" id="KW-0934">Plastid</keyword>
<sequence length="36" mass="4372">MNLFFVIMYVYLLLYKFYLTNLQYEISQANIKLACS</sequence>
<keyword evidence="1" id="KW-0812">Transmembrane</keyword>
<keyword evidence="1" id="KW-1133">Transmembrane helix</keyword>
<dbReference type="RefSeq" id="YP_008144867.1">
    <property type="nucleotide sequence ID" value="NC_021618.1"/>
</dbReference>
<name>R9XWD4_9FLOR</name>
<gene>
    <name evidence="2" type="primary">orf15</name>
</gene>
<dbReference type="EMBL" id="KC894740">
    <property type="protein sequence ID" value="AGO19787.1"/>
    <property type="molecule type" value="Genomic_DNA"/>
</dbReference>
<reference evidence="2" key="2">
    <citation type="submission" date="2013-04" db="EMBL/GenBank/DDBJ databases">
        <authorList>
            <person name="DePriest M.S.Jr."/>
            <person name="Bhattacharya D."/>
            <person name="Lopez-Bautista J.M."/>
        </authorList>
    </citation>
    <scope>NUCLEOTIDE SEQUENCE</scope>
</reference>
<accession>R9XWD4</accession>
<proteinExistence type="predicted"/>
<evidence type="ECO:0000256" key="1">
    <source>
        <dbReference type="SAM" id="Phobius"/>
    </source>
</evidence>
<protein>
    <submittedName>
        <fullName evidence="2">Uncharacterized protein</fullName>
    </submittedName>
</protein>
<organism evidence="2">
    <name type="scientific">Phyllymenia taiwanensis</name>
    <dbReference type="NCBI Taxonomy" id="1260292"/>
    <lineage>
        <taxon>Eukaryota</taxon>
        <taxon>Rhodophyta</taxon>
        <taxon>Florideophyceae</taxon>
        <taxon>Rhodymeniophycidae</taxon>
        <taxon>Halymeniales</taxon>
        <taxon>Halymeniaceae</taxon>
        <taxon>Phyllymenia</taxon>
    </lineage>
</organism>
<keyword evidence="1" id="KW-0472">Membrane</keyword>
<dbReference type="AlphaFoldDB" id="R9XWD4"/>
<evidence type="ECO:0000313" key="2">
    <source>
        <dbReference type="EMBL" id="AGO19787.1"/>
    </source>
</evidence>
<feature type="transmembrane region" description="Helical" evidence="1">
    <location>
        <begin position="6"/>
        <end position="24"/>
    </location>
</feature>
<dbReference type="GeneID" id="16017086"/>
<reference evidence="2" key="1">
    <citation type="journal article" date="2013" name="PLoS ONE">
        <title>The Plastid Genome of the Red Macroalga Grateloupia taiwanensis (Halymeniaceae).</title>
        <authorList>
            <person name="Depriest M.S."/>
            <person name="Bhattacharya D."/>
            <person name="Lopez-Bautista J.M."/>
        </authorList>
    </citation>
    <scope>NUCLEOTIDE SEQUENCE</scope>
</reference>
<geneLocation type="plastid" evidence="2"/>